<feature type="transmembrane region" description="Helical" evidence="1">
    <location>
        <begin position="72"/>
        <end position="92"/>
    </location>
</feature>
<feature type="transmembrane region" description="Helical" evidence="1">
    <location>
        <begin position="12"/>
        <end position="34"/>
    </location>
</feature>
<evidence type="ECO:0000256" key="1">
    <source>
        <dbReference type="SAM" id="Phobius"/>
    </source>
</evidence>
<feature type="transmembrane region" description="Helical" evidence="1">
    <location>
        <begin position="40"/>
        <end position="60"/>
    </location>
</feature>
<gene>
    <name evidence="2" type="ORF">KKR89_07340</name>
</gene>
<dbReference type="RefSeq" id="WP_208197646.1">
    <property type="nucleotide sequence ID" value="NZ_CP076023.1"/>
</dbReference>
<protein>
    <submittedName>
        <fullName evidence="2">Uncharacterized protein</fullName>
    </submittedName>
</protein>
<name>A0ABX8GQ31_9CELL</name>
<keyword evidence="1" id="KW-0472">Membrane</keyword>
<keyword evidence="1" id="KW-0812">Transmembrane</keyword>
<feature type="transmembrane region" description="Helical" evidence="1">
    <location>
        <begin position="98"/>
        <end position="118"/>
    </location>
</feature>
<accession>A0ABX8GQ31</accession>
<keyword evidence="1" id="KW-1133">Transmembrane helix</keyword>
<organism evidence="2 3">
    <name type="scientific">Cellulomonas dongxiuzhuiae</name>
    <dbReference type="NCBI Taxonomy" id="2819979"/>
    <lineage>
        <taxon>Bacteria</taxon>
        <taxon>Bacillati</taxon>
        <taxon>Actinomycetota</taxon>
        <taxon>Actinomycetes</taxon>
        <taxon>Micrococcales</taxon>
        <taxon>Cellulomonadaceae</taxon>
        <taxon>Cellulomonas</taxon>
    </lineage>
</organism>
<keyword evidence="3" id="KW-1185">Reference proteome</keyword>
<reference evidence="2 3" key="1">
    <citation type="submission" date="2021-05" db="EMBL/GenBank/DDBJ databases">
        <title>Novel species in genus Cellulomonas.</title>
        <authorList>
            <person name="Zhang G."/>
        </authorList>
    </citation>
    <scope>NUCLEOTIDE SEQUENCE [LARGE SCALE GENOMIC DNA]</scope>
    <source>
        <strain evidence="3">zg-ZUI157</strain>
    </source>
</reference>
<proteinExistence type="predicted"/>
<evidence type="ECO:0000313" key="2">
    <source>
        <dbReference type="EMBL" id="QWC17374.1"/>
    </source>
</evidence>
<dbReference type="Proteomes" id="UP000679335">
    <property type="component" value="Chromosome"/>
</dbReference>
<evidence type="ECO:0000313" key="3">
    <source>
        <dbReference type="Proteomes" id="UP000679335"/>
    </source>
</evidence>
<sequence length="130" mass="13337">MRSSRPVRDRALPRRFAVVSGITASLMVGGLALLTAGQGVAAWTLMMAGIGAQVTAQLSRRHVDGRRVGSRGGAAAVLAALLGLLAAGGLAAQGVALAAPWLAVLVAMVTGVATGYLLRWWQLRPTDRPA</sequence>
<dbReference type="EMBL" id="CP076023">
    <property type="protein sequence ID" value="QWC17374.1"/>
    <property type="molecule type" value="Genomic_DNA"/>
</dbReference>